<dbReference type="RefSeq" id="WP_163888648.1">
    <property type="nucleotide sequence ID" value="NZ_BLLB01000002.1"/>
</dbReference>
<evidence type="ECO:0000259" key="1">
    <source>
        <dbReference type="Pfam" id="PF08241"/>
    </source>
</evidence>
<protein>
    <recommendedName>
        <fullName evidence="1">Methyltransferase type 11 domain-containing protein</fullName>
    </recommendedName>
</protein>
<dbReference type="CDD" id="cd02440">
    <property type="entry name" value="AdoMet_MTases"/>
    <property type="match status" value="1"/>
</dbReference>
<dbReference type="Gene3D" id="3.40.50.150">
    <property type="entry name" value="Vaccinia Virus protein VP39"/>
    <property type="match status" value="1"/>
</dbReference>
<keyword evidence="3" id="KW-1185">Reference proteome</keyword>
<dbReference type="GO" id="GO:0008757">
    <property type="term" value="F:S-adenosylmethionine-dependent methyltransferase activity"/>
    <property type="evidence" value="ECO:0007669"/>
    <property type="project" value="InterPro"/>
</dbReference>
<name>A0A7I9ZMH9_9MYCO</name>
<dbReference type="EMBL" id="BLLB01000002">
    <property type="protein sequence ID" value="GFH01937.1"/>
    <property type="molecule type" value="Genomic_DNA"/>
</dbReference>
<evidence type="ECO:0000313" key="3">
    <source>
        <dbReference type="Proteomes" id="UP000465304"/>
    </source>
</evidence>
<sequence>MGLWIDNNSSIVSGARILHFAPEPSVASLCKSHSSEYHSADLTPGRADTVLNIESIELPDESVDVVVCSHVLEHVDDVRALDEIYRILTPGGRALLMFPIVEGWEHTYENPAHTSRADRTKYFGQFNHLRMFGRDVRDRITNAGFALAEFTAEEPEVARYGLIRGEKLFVATKLV</sequence>
<dbReference type="SUPFAM" id="SSF53335">
    <property type="entry name" value="S-adenosyl-L-methionine-dependent methyltransferases"/>
    <property type="match status" value="1"/>
</dbReference>
<dbReference type="InterPro" id="IPR029063">
    <property type="entry name" value="SAM-dependent_MTases_sf"/>
</dbReference>
<accession>A0A7I9ZMH9</accession>
<dbReference type="Proteomes" id="UP000465304">
    <property type="component" value="Unassembled WGS sequence"/>
</dbReference>
<evidence type="ECO:0000313" key="2">
    <source>
        <dbReference type="EMBL" id="GFH01937.1"/>
    </source>
</evidence>
<feature type="domain" description="Methyltransferase type 11" evidence="1">
    <location>
        <begin position="49"/>
        <end position="95"/>
    </location>
</feature>
<proteinExistence type="predicted"/>
<reference evidence="2 3" key="1">
    <citation type="journal article" date="2019" name="Emerg. Microbes Infect.">
        <title>Comprehensive subspecies identification of 175 nontuberculous mycobacteria species based on 7547 genomic profiles.</title>
        <authorList>
            <person name="Matsumoto Y."/>
            <person name="Kinjo T."/>
            <person name="Motooka D."/>
            <person name="Nabeya D."/>
            <person name="Jung N."/>
            <person name="Uechi K."/>
            <person name="Horii T."/>
            <person name="Iida T."/>
            <person name="Fujita J."/>
            <person name="Nakamura S."/>
        </authorList>
    </citation>
    <scope>NUCLEOTIDE SEQUENCE [LARGE SCALE GENOMIC DNA]</scope>
    <source>
        <strain evidence="2 3">JCM 30996</strain>
    </source>
</reference>
<dbReference type="AlphaFoldDB" id="A0A7I9ZMH9"/>
<dbReference type="Pfam" id="PF08241">
    <property type="entry name" value="Methyltransf_11"/>
    <property type="match status" value="1"/>
</dbReference>
<gene>
    <name evidence="2" type="ORF">MHIP_24200</name>
</gene>
<organism evidence="2 3">
    <name type="scientific">Mycolicibacterium hippocampi</name>
    <dbReference type="NCBI Taxonomy" id="659824"/>
    <lineage>
        <taxon>Bacteria</taxon>
        <taxon>Bacillati</taxon>
        <taxon>Actinomycetota</taxon>
        <taxon>Actinomycetes</taxon>
        <taxon>Mycobacteriales</taxon>
        <taxon>Mycobacteriaceae</taxon>
        <taxon>Mycolicibacterium</taxon>
    </lineage>
</organism>
<comment type="caution">
    <text evidence="2">The sequence shown here is derived from an EMBL/GenBank/DDBJ whole genome shotgun (WGS) entry which is preliminary data.</text>
</comment>
<dbReference type="InterPro" id="IPR013216">
    <property type="entry name" value="Methyltransf_11"/>
</dbReference>